<sequence>MMSQRGLEALLRPKSIAVIGASMKPDRAGFLMMRNLLAGGFSGPVLPVTPAWKAVCGVLAWPDVASLPFTPDLAVLCTHAKRNLALLEALGEKGCKTCLVLSSPPEQHAELLACAARFQMRLLGPNSLGLLAPWQGLNASFSPVPIRKGKLAFISQSAAVSNTILDWAQQRQLGFSWFIALGDSPDIDVDELLDYLARDSKTSAILLYLEHLSDARRFVSAARSASRNKPILVIKSGRSPSARRLLNTHAGLDTAWDAAIQRAGLLRVQDTHELFSAVETLSHMRPLRGERLMIVSNGAAPAALALDELWRRQGKLATLDDAMLTRLQQQLPEGIHADNPLDLRDDATPARYLKAIEALLDSHDFDALMVIHSPSAAAPGSESARALIDLFNRHPRGKYVTLITNWGGEFSSQEARHLFSEAGIPTYRTPEGAVTAFMHMVEYRRNQKQLRETPALPATLPADTAQAHQLLQQACAEGVTQLDTHEVRPILEAYGLHTLPTWIAGDSAEAVHIAGEIGYPVALKLRSPDIPHKSEVQGVMLYLRTAHEVQRAADAMLDRVKMTWPQARIHGLLVQSMANRAGAQELRVVVEHDPVFGPLIMLGEGGVEWRPEAQAAVALPPLNMNLARYLVIQAIKSGKIRGRSALRPLDIAGLSELLVQVSNLVVDCPEIARLDIHPLLASGSDFTALDVTMQLAPFSGDADARLAVRPYPHRLEEWVTLKNGERCLFRPILPEDEPQLQRFISQVTKEDLYYRYFSEINEFTHDDLANMTQIDYDREMAFVAVRQQTGSEEIIGVTRAISDPDNIDAEFAVLVRSDLKGLGLGRRLLEKLIAYTRDHGLSRLNGITMPHNQGMVALARKLGFSVDIQLDEGIVALSLALAKPVDS</sequence>
<keyword evidence="4" id="KW-1185">Reference proteome</keyword>
<dbReference type="GO" id="GO:0005524">
    <property type="term" value="F:ATP binding"/>
    <property type="evidence" value="ECO:0007669"/>
    <property type="project" value="InterPro"/>
</dbReference>
<dbReference type="InterPro" id="IPR013815">
    <property type="entry name" value="ATP_grasp_subdomain_1"/>
</dbReference>
<evidence type="ECO:0000256" key="1">
    <source>
        <dbReference type="ARBA" id="ARBA00060888"/>
    </source>
</evidence>
<dbReference type="Gene3D" id="3.40.50.720">
    <property type="entry name" value="NAD(P)-binding Rossmann-like Domain"/>
    <property type="match status" value="1"/>
</dbReference>
<dbReference type="Pfam" id="PF00583">
    <property type="entry name" value="Acetyltransf_1"/>
    <property type="match status" value="1"/>
</dbReference>
<reference evidence="3 4" key="1">
    <citation type="journal article" date="2010" name="PLoS ONE">
        <title>Genome sequence of Cronobacter sakazakii BAA-894 and comparative genomic hybridization analysis with other Cronobacter species.</title>
        <authorList>
            <person name="Kucerova E."/>
            <person name="Clifton S.W."/>
            <person name="Xia X.Q."/>
            <person name="Long F."/>
            <person name="Porwollik S."/>
            <person name="Fulton L."/>
            <person name="Fronick C."/>
            <person name="Minx P."/>
            <person name="Kyung K."/>
            <person name="Warren W."/>
            <person name="Fulton R."/>
            <person name="Feng D."/>
            <person name="Wollam A."/>
            <person name="Shah N."/>
            <person name="Bhonagiri V."/>
            <person name="Nash W.E."/>
            <person name="Hallsworth-Pepin K."/>
            <person name="Wilson R.K."/>
            <person name="McClelland M."/>
            <person name="Forsythe S.J."/>
        </authorList>
    </citation>
    <scope>NUCLEOTIDE SEQUENCE [LARGE SCALE GENOMIC DNA]</scope>
    <source>
        <strain evidence="3 4">ATCC BAA-894</strain>
    </source>
</reference>
<dbReference type="InterPro" id="IPR036291">
    <property type="entry name" value="NAD(P)-bd_dom_sf"/>
</dbReference>
<dbReference type="Gene3D" id="3.40.50.261">
    <property type="entry name" value="Succinyl-CoA synthetase domains"/>
    <property type="match status" value="2"/>
</dbReference>
<dbReference type="InterPro" id="IPR032875">
    <property type="entry name" value="Succ_CoA_lig_flav_dom"/>
</dbReference>
<dbReference type="GO" id="GO:0016747">
    <property type="term" value="F:acyltransferase activity, transferring groups other than amino-acyl groups"/>
    <property type="evidence" value="ECO:0007669"/>
    <property type="project" value="InterPro"/>
</dbReference>
<dbReference type="Gene3D" id="3.30.1490.20">
    <property type="entry name" value="ATP-grasp fold, A domain"/>
    <property type="match status" value="1"/>
</dbReference>
<evidence type="ECO:0000313" key="4">
    <source>
        <dbReference type="Proteomes" id="UP000000260"/>
    </source>
</evidence>
<dbReference type="PANTHER" id="PTHR42793:SF1">
    <property type="entry name" value="PEPTIDYL-LYSINE N-ACETYLTRANSFERASE PATZ"/>
    <property type="match status" value="1"/>
</dbReference>
<organism evidence="3 4">
    <name type="scientific">Cronobacter sakazakii (strain ATCC BAA-894)</name>
    <name type="common">Enterobacter sakazakii</name>
    <dbReference type="NCBI Taxonomy" id="290339"/>
    <lineage>
        <taxon>Bacteria</taxon>
        <taxon>Pseudomonadati</taxon>
        <taxon>Pseudomonadota</taxon>
        <taxon>Gammaproteobacteria</taxon>
        <taxon>Enterobacterales</taxon>
        <taxon>Enterobacteriaceae</taxon>
        <taxon>Cronobacter</taxon>
    </lineage>
</organism>
<comment type="similarity">
    <text evidence="1">In the N-terminal section; belongs to the acetate CoA ligase alpha subunit family.</text>
</comment>
<dbReference type="SUPFAM" id="SSF55729">
    <property type="entry name" value="Acyl-CoA N-acyltransferases (Nat)"/>
    <property type="match status" value="1"/>
</dbReference>
<dbReference type="InterPro" id="IPR000182">
    <property type="entry name" value="GNAT_dom"/>
</dbReference>
<dbReference type="PROSITE" id="PS51186">
    <property type="entry name" value="GNAT"/>
    <property type="match status" value="1"/>
</dbReference>
<feature type="domain" description="N-acetyltransferase" evidence="2">
    <location>
        <begin position="727"/>
        <end position="886"/>
    </location>
</feature>
<dbReference type="SUPFAM" id="SSF51735">
    <property type="entry name" value="NAD(P)-binding Rossmann-fold domains"/>
    <property type="match status" value="1"/>
</dbReference>
<dbReference type="KEGG" id="esa:ESA_00676"/>
<evidence type="ECO:0000259" key="2">
    <source>
        <dbReference type="PROSITE" id="PS51186"/>
    </source>
</evidence>
<dbReference type="Proteomes" id="UP000000260">
    <property type="component" value="Chromosome"/>
</dbReference>
<dbReference type="SUPFAM" id="SSF52210">
    <property type="entry name" value="Succinyl-CoA synthetase domains"/>
    <property type="match status" value="2"/>
</dbReference>
<dbReference type="PANTHER" id="PTHR42793">
    <property type="entry name" value="COA BINDING DOMAIN CONTAINING PROTEIN"/>
    <property type="match status" value="1"/>
</dbReference>
<dbReference type="AlphaFoldDB" id="A7MH14"/>
<dbReference type="Gene3D" id="3.30.470.20">
    <property type="entry name" value="ATP-grasp fold, B domain"/>
    <property type="match status" value="1"/>
</dbReference>
<dbReference type="FunFam" id="3.30.1490.20:FF:000020">
    <property type="entry name" value="Protein lysine acetyltransferase"/>
    <property type="match status" value="1"/>
</dbReference>
<accession>A7MH14</accession>
<evidence type="ECO:0000313" key="3">
    <source>
        <dbReference type="EMBL" id="ABU75955.1"/>
    </source>
</evidence>
<dbReference type="Pfam" id="PF13380">
    <property type="entry name" value="CoA_binding_2"/>
    <property type="match status" value="1"/>
</dbReference>
<dbReference type="Pfam" id="PF13549">
    <property type="entry name" value="ATP-grasp_5"/>
    <property type="match status" value="1"/>
</dbReference>
<dbReference type="Pfam" id="PF13607">
    <property type="entry name" value="Succ_CoA_lig"/>
    <property type="match status" value="1"/>
</dbReference>
<dbReference type="InterPro" id="IPR016181">
    <property type="entry name" value="Acyl_CoA_acyltransferase"/>
</dbReference>
<dbReference type="SMART" id="SM00881">
    <property type="entry name" value="CoA_binding"/>
    <property type="match status" value="1"/>
</dbReference>
<name>A7MH14_CROS8</name>
<protein>
    <recommendedName>
        <fullName evidence="2">N-acetyltransferase domain-containing protein</fullName>
    </recommendedName>
</protein>
<gene>
    <name evidence="3" type="ordered locus">ESA_00676</name>
</gene>
<dbReference type="CDD" id="cd04301">
    <property type="entry name" value="NAT_SF"/>
    <property type="match status" value="1"/>
</dbReference>
<dbReference type="EMBL" id="CP000783">
    <property type="protein sequence ID" value="ABU75955.1"/>
    <property type="molecule type" value="Genomic_DNA"/>
</dbReference>
<dbReference type="SUPFAM" id="SSF56059">
    <property type="entry name" value="Glutathione synthetase ATP-binding domain-like"/>
    <property type="match status" value="1"/>
</dbReference>
<dbReference type="Gene3D" id="3.40.630.30">
    <property type="match status" value="1"/>
</dbReference>
<dbReference type="InterPro" id="IPR016102">
    <property type="entry name" value="Succinyl-CoA_synth-like"/>
</dbReference>
<dbReference type="HOGENOM" id="CLU_007415_0_2_6"/>
<dbReference type="InterPro" id="IPR003781">
    <property type="entry name" value="CoA-bd"/>
</dbReference>
<proteinExistence type="inferred from homology"/>